<proteinExistence type="predicted"/>
<dbReference type="AlphaFoldDB" id="A0A7S0T4S4"/>
<accession>A0A7S0T4S4</accession>
<feature type="region of interest" description="Disordered" evidence="1">
    <location>
        <begin position="130"/>
        <end position="163"/>
    </location>
</feature>
<name>A0A7S0T4S4_9RHOD</name>
<feature type="compositionally biased region" description="Basic and acidic residues" evidence="1">
    <location>
        <begin position="130"/>
        <end position="144"/>
    </location>
</feature>
<dbReference type="EMBL" id="HBFE01000269">
    <property type="protein sequence ID" value="CAD8724101.1"/>
    <property type="molecule type" value="Transcribed_RNA"/>
</dbReference>
<evidence type="ECO:0000313" key="2">
    <source>
        <dbReference type="EMBL" id="CAD8724101.1"/>
    </source>
</evidence>
<evidence type="ECO:0000256" key="1">
    <source>
        <dbReference type="SAM" id="MobiDB-lite"/>
    </source>
</evidence>
<gene>
    <name evidence="2" type="ORF">EMAD1354_LOCUS178</name>
</gene>
<reference evidence="2" key="1">
    <citation type="submission" date="2021-01" db="EMBL/GenBank/DDBJ databases">
        <authorList>
            <person name="Corre E."/>
            <person name="Pelletier E."/>
            <person name="Niang G."/>
            <person name="Scheremetjew M."/>
            <person name="Finn R."/>
            <person name="Kale V."/>
            <person name="Holt S."/>
            <person name="Cochrane G."/>
            <person name="Meng A."/>
            <person name="Brown T."/>
            <person name="Cohen L."/>
        </authorList>
    </citation>
    <scope>NUCLEOTIDE SEQUENCE</scope>
    <source>
        <strain evidence="2">CCMP3276</strain>
    </source>
</reference>
<sequence length="163" mass="18500">MPRRPISSVKPLHLEDFHEKLQNAIEVKADNLLTEDESLILSPIQHKSPPVCASPYRTQIERMLSLGSQDSFKEEAAPRKDVLAEFCALCKSLTEDGCLCMIRKNDIVFHNLGLAIDTCKYGTLFQEKKHATGTDARKDQKQGTKDGNSSWWKPNFGRNRRND</sequence>
<protein>
    <submittedName>
        <fullName evidence="2">Uncharacterized protein</fullName>
    </submittedName>
</protein>
<organism evidence="2">
    <name type="scientific">Erythrolobus madagascarensis</name>
    <dbReference type="NCBI Taxonomy" id="708628"/>
    <lineage>
        <taxon>Eukaryota</taxon>
        <taxon>Rhodophyta</taxon>
        <taxon>Bangiophyceae</taxon>
        <taxon>Porphyridiales</taxon>
        <taxon>Porphyridiaceae</taxon>
        <taxon>Erythrolobus</taxon>
    </lineage>
</organism>